<gene>
    <name evidence="6" type="primary">sbcD</name>
    <name evidence="8" type="ORF">ACFQZ8_00030</name>
</gene>
<dbReference type="PANTHER" id="PTHR30337:SF0">
    <property type="entry name" value="NUCLEASE SBCCD SUBUNIT D"/>
    <property type="match status" value="1"/>
</dbReference>
<comment type="similarity">
    <text evidence="1 6">Belongs to the SbcD family.</text>
</comment>
<keyword evidence="9" id="KW-1185">Reference proteome</keyword>
<dbReference type="InterPro" id="IPR029052">
    <property type="entry name" value="Metallo-depent_PP-like"/>
</dbReference>
<dbReference type="NCBIfam" id="TIGR00619">
    <property type="entry name" value="sbcd"/>
    <property type="match status" value="1"/>
</dbReference>
<evidence type="ECO:0000256" key="3">
    <source>
        <dbReference type="ARBA" id="ARBA00022722"/>
    </source>
</evidence>
<dbReference type="EMBL" id="JBHTHM010000001">
    <property type="protein sequence ID" value="MFD0782337.1"/>
    <property type="molecule type" value="Genomic_DNA"/>
</dbReference>
<comment type="function">
    <text evidence="6">SbcCD cleaves DNA hairpin structures. These structures can inhibit DNA replication and are intermediates in certain DNA recombination reactions. The complex acts as a 3'-&gt;5' double strand exonuclease that can open hairpins. It also has a 5' single-strand endonuclease activity.</text>
</comment>
<keyword evidence="6" id="KW-0255">Endonuclease</keyword>
<dbReference type="CDD" id="cd00840">
    <property type="entry name" value="MPP_Mre11_N"/>
    <property type="match status" value="1"/>
</dbReference>
<keyword evidence="6" id="KW-0233">DNA recombination</keyword>
<evidence type="ECO:0000256" key="5">
    <source>
        <dbReference type="ARBA" id="ARBA00022839"/>
    </source>
</evidence>
<keyword evidence="4 6" id="KW-0378">Hydrolase</keyword>
<comment type="subunit">
    <text evidence="6">Heterodimer of SbcC and SbcD.</text>
</comment>
<evidence type="ECO:0000313" key="8">
    <source>
        <dbReference type="EMBL" id="MFD0782337.1"/>
    </source>
</evidence>
<proteinExistence type="inferred from homology"/>
<keyword evidence="5 6" id="KW-0269">Exonuclease</keyword>
<dbReference type="Gene3D" id="3.60.21.10">
    <property type="match status" value="1"/>
</dbReference>
<evidence type="ECO:0000256" key="4">
    <source>
        <dbReference type="ARBA" id="ARBA00022801"/>
    </source>
</evidence>
<dbReference type="InterPro" id="IPR050535">
    <property type="entry name" value="DNA_Repair-Maintenance_Comp"/>
</dbReference>
<reference evidence="9" key="1">
    <citation type="journal article" date="2019" name="Int. J. Syst. Evol. Microbiol.">
        <title>The Global Catalogue of Microorganisms (GCM) 10K type strain sequencing project: providing services to taxonomists for standard genome sequencing and annotation.</title>
        <authorList>
            <consortium name="The Broad Institute Genomics Platform"/>
            <consortium name="The Broad Institute Genome Sequencing Center for Infectious Disease"/>
            <person name="Wu L."/>
            <person name="Ma J."/>
        </authorList>
    </citation>
    <scope>NUCLEOTIDE SEQUENCE [LARGE SCALE GENOMIC DNA]</scope>
    <source>
        <strain evidence="9">JCM 32148</strain>
    </source>
</reference>
<keyword evidence="3 6" id="KW-0540">Nuclease</keyword>
<keyword evidence="6" id="KW-0235">DNA replication</keyword>
<evidence type="ECO:0000313" key="9">
    <source>
        <dbReference type="Proteomes" id="UP001597053"/>
    </source>
</evidence>
<dbReference type="InterPro" id="IPR004593">
    <property type="entry name" value="SbcD"/>
</dbReference>
<sequence length="418" mass="45530">MKLLHTSDWHLGRSTYGHSRASDHEAVLAEITEIAATTRPDVILNSGDLFDQQRPPLHALRLATRALNDLAAIAPVVVVCGNHDSAAYLKWLHEILNRSAPIYLVTSRDDHAGEVLRFRVGDHTLHIAALPFISANRIVDVFDDPTQRRSSYADHIAGLQEQLMRELADGFDASRDVSVFAAHQFVAGALPSRTEHHTDEQYVTDPQQVPEVTYAAFGHIHQPQCLPATRVTGRYAGSPLQLDFGEAGEDKSLVMVNLHPGQPAAVEQIPLTRGRRLRYITGTLDEIGAMAAEVGTDICRVTVNSETHIDNLAGKVRELLPDATIVHLKPNPADRKLDLLTPVTAAADVDTTTMFGDYLATRGVDGVSADQVLQLFSMLLPYGGEPDPPELPQEQLLVDDPETAFPLPAASMIFGGVA</sequence>
<dbReference type="SUPFAM" id="SSF56300">
    <property type="entry name" value="Metallo-dependent phosphatases"/>
    <property type="match status" value="1"/>
</dbReference>
<dbReference type="InterPro" id="IPR004843">
    <property type="entry name" value="Calcineurin-like_PHP"/>
</dbReference>
<dbReference type="Pfam" id="PF00149">
    <property type="entry name" value="Metallophos"/>
    <property type="match status" value="1"/>
</dbReference>
<dbReference type="PANTHER" id="PTHR30337">
    <property type="entry name" value="COMPONENT OF ATP-DEPENDENT DSDNA EXONUCLEASE"/>
    <property type="match status" value="1"/>
</dbReference>
<organism evidence="8 9">
    <name type="scientific">Micromonospora azadirachtae</name>
    <dbReference type="NCBI Taxonomy" id="1970735"/>
    <lineage>
        <taxon>Bacteria</taxon>
        <taxon>Bacillati</taxon>
        <taxon>Actinomycetota</taxon>
        <taxon>Actinomycetes</taxon>
        <taxon>Micromonosporales</taxon>
        <taxon>Micromonosporaceae</taxon>
        <taxon>Micromonospora</taxon>
    </lineage>
</organism>
<dbReference type="InterPro" id="IPR041796">
    <property type="entry name" value="Mre11_N"/>
</dbReference>
<evidence type="ECO:0000256" key="1">
    <source>
        <dbReference type="ARBA" id="ARBA00010555"/>
    </source>
</evidence>
<name>A0ABW2ZUJ2_9ACTN</name>
<protein>
    <recommendedName>
        <fullName evidence="2 6">Nuclease SbcCD subunit D</fullName>
    </recommendedName>
</protein>
<comment type="caution">
    <text evidence="8">The sequence shown here is derived from an EMBL/GenBank/DDBJ whole genome shotgun (WGS) entry which is preliminary data.</text>
</comment>
<dbReference type="Proteomes" id="UP001597053">
    <property type="component" value="Unassembled WGS sequence"/>
</dbReference>
<evidence type="ECO:0000256" key="6">
    <source>
        <dbReference type="RuleBase" id="RU363069"/>
    </source>
</evidence>
<evidence type="ECO:0000256" key="2">
    <source>
        <dbReference type="ARBA" id="ARBA00013365"/>
    </source>
</evidence>
<dbReference type="GO" id="GO:0004527">
    <property type="term" value="F:exonuclease activity"/>
    <property type="evidence" value="ECO:0007669"/>
    <property type="project" value="UniProtKB-KW"/>
</dbReference>
<feature type="domain" description="Calcineurin-like phosphoesterase" evidence="7">
    <location>
        <begin position="1"/>
        <end position="223"/>
    </location>
</feature>
<evidence type="ECO:0000259" key="7">
    <source>
        <dbReference type="Pfam" id="PF00149"/>
    </source>
</evidence>
<accession>A0ABW2ZUJ2</accession>